<feature type="transmembrane region" description="Helical" evidence="8">
    <location>
        <begin position="9"/>
        <end position="40"/>
    </location>
</feature>
<sequence>MEYIDLSTLLLLMCFGFLAAFIDSVVGGGGLISIPALLFVGLPPQVAIATNKLASTMGALTSTITFIRSGKVNFQVISRLFPLVFVGSLAGALTVNFISSELLKPLVFILLIVVTIYTIFKKNWGTESTYRKLTIKKYILFATIICLIGFYDGFLGAGTGSFMMFAFLMIGFDFLQSAGNAKFLNFGSNIAALIMFIFLGTVNFSYGIPMGLSMILGALVGSNFAIKKGVNYVKVLFIFVTVLLIGKNIVDYIYNG</sequence>
<keyword evidence="6 8" id="KW-1133">Transmembrane helix</keyword>
<dbReference type="InterPro" id="IPR052017">
    <property type="entry name" value="TSUP"/>
</dbReference>
<evidence type="ECO:0000256" key="3">
    <source>
        <dbReference type="ARBA" id="ARBA00022448"/>
    </source>
</evidence>
<accession>A0ABT4X4A6</accession>
<evidence type="ECO:0000256" key="5">
    <source>
        <dbReference type="ARBA" id="ARBA00022692"/>
    </source>
</evidence>
<keyword evidence="3" id="KW-0813">Transport</keyword>
<keyword evidence="4 8" id="KW-1003">Cell membrane</keyword>
<evidence type="ECO:0000256" key="7">
    <source>
        <dbReference type="ARBA" id="ARBA00023136"/>
    </source>
</evidence>
<comment type="caution">
    <text evidence="9">The sequence shown here is derived from an EMBL/GenBank/DDBJ whole genome shotgun (WGS) entry which is preliminary data.</text>
</comment>
<organism evidence="9 10">
    <name type="scientific">Bacillus changyiensis</name>
    <dbReference type="NCBI Taxonomy" id="3004103"/>
    <lineage>
        <taxon>Bacteria</taxon>
        <taxon>Bacillati</taxon>
        <taxon>Bacillota</taxon>
        <taxon>Bacilli</taxon>
        <taxon>Bacillales</taxon>
        <taxon>Bacillaceae</taxon>
        <taxon>Bacillus</taxon>
    </lineage>
</organism>
<name>A0ABT4X4A6_9BACI</name>
<keyword evidence="5 8" id="KW-0812">Transmembrane</keyword>
<feature type="transmembrane region" description="Helical" evidence="8">
    <location>
        <begin position="190"/>
        <end position="220"/>
    </location>
</feature>
<proteinExistence type="inferred from homology"/>
<protein>
    <recommendedName>
        <fullName evidence="8">Probable membrane transporter protein</fullName>
    </recommendedName>
</protein>
<evidence type="ECO:0000256" key="8">
    <source>
        <dbReference type="RuleBase" id="RU363041"/>
    </source>
</evidence>
<evidence type="ECO:0000256" key="2">
    <source>
        <dbReference type="ARBA" id="ARBA00009142"/>
    </source>
</evidence>
<feature type="transmembrane region" description="Helical" evidence="8">
    <location>
        <begin position="140"/>
        <end position="170"/>
    </location>
</feature>
<feature type="transmembrane region" description="Helical" evidence="8">
    <location>
        <begin position="103"/>
        <end position="120"/>
    </location>
</feature>
<dbReference type="PANTHER" id="PTHR30269">
    <property type="entry name" value="TRANSMEMBRANE PROTEIN YFCA"/>
    <property type="match status" value="1"/>
</dbReference>
<comment type="similarity">
    <text evidence="2 8">Belongs to the 4-toluene sulfonate uptake permease (TSUP) (TC 2.A.102) family.</text>
</comment>
<feature type="transmembrane region" description="Helical" evidence="8">
    <location>
        <begin position="79"/>
        <end position="97"/>
    </location>
</feature>
<evidence type="ECO:0000256" key="6">
    <source>
        <dbReference type="ARBA" id="ARBA00022989"/>
    </source>
</evidence>
<reference evidence="9 10" key="1">
    <citation type="submission" date="2023-01" db="EMBL/GenBank/DDBJ databases">
        <title>Bacillus changyiensis sp. nov., isolated from a coastal deposit.</title>
        <authorList>
            <person name="Xiao G."/>
            <person name="Lai Q."/>
            <person name="Hu Z."/>
            <person name="Shao Z."/>
        </authorList>
    </citation>
    <scope>NUCLEOTIDE SEQUENCE [LARGE SCALE GENOMIC DNA]</scope>
    <source>
        <strain evidence="9 10">CLL-7-23</strain>
    </source>
</reference>
<keyword evidence="10" id="KW-1185">Reference proteome</keyword>
<evidence type="ECO:0000256" key="4">
    <source>
        <dbReference type="ARBA" id="ARBA00022475"/>
    </source>
</evidence>
<evidence type="ECO:0000313" key="10">
    <source>
        <dbReference type="Proteomes" id="UP001211894"/>
    </source>
</evidence>
<dbReference type="RefSeq" id="WP_271340945.1">
    <property type="nucleotide sequence ID" value="NZ_JAQKAB010000006.1"/>
</dbReference>
<dbReference type="Pfam" id="PF01925">
    <property type="entry name" value="TauE"/>
    <property type="match status" value="1"/>
</dbReference>
<dbReference type="Proteomes" id="UP001211894">
    <property type="component" value="Unassembled WGS sequence"/>
</dbReference>
<dbReference type="EMBL" id="JAQKAB010000006">
    <property type="protein sequence ID" value="MDA7027091.1"/>
    <property type="molecule type" value="Genomic_DNA"/>
</dbReference>
<dbReference type="PANTHER" id="PTHR30269:SF0">
    <property type="entry name" value="MEMBRANE TRANSPORTER PROTEIN YFCA-RELATED"/>
    <property type="match status" value="1"/>
</dbReference>
<feature type="transmembrane region" description="Helical" evidence="8">
    <location>
        <begin position="232"/>
        <end position="254"/>
    </location>
</feature>
<comment type="subcellular location">
    <subcellularLocation>
        <location evidence="1 8">Cell membrane</location>
        <topology evidence="1 8">Multi-pass membrane protein</topology>
    </subcellularLocation>
</comment>
<evidence type="ECO:0000256" key="1">
    <source>
        <dbReference type="ARBA" id="ARBA00004651"/>
    </source>
</evidence>
<gene>
    <name evidence="9" type="ORF">PJ311_10770</name>
</gene>
<evidence type="ECO:0000313" key="9">
    <source>
        <dbReference type="EMBL" id="MDA7027091.1"/>
    </source>
</evidence>
<keyword evidence="7 8" id="KW-0472">Membrane</keyword>
<dbReference type="InterPro" id="IPR002781">
    <property type="entry name" value="TM_pro_TauE-like"/>
</dbReference>